<evidence type="ECO:0000256" key="2">
    <source>
        <dbReference type="SAM" id="SignalP"/>
    </source>
</evidence>
<sequence>MLKNKVLKLSLFGCYLAGSFMASAAVSRSFAQTMPAHITNSKVPETDSQTKNSAVTLRYAVFVHGLHVLDAEGAYVLKPWGYGGNAHLKTVGLASWFLQLNISAQVEGRFDGTMAVPLDYKAHGLSRKKERSVHIKFDDSGPHIVSLEPKDKERDPLPEAELKHSIDMLSGLATLFQSLAVTGKCDLSGTLYDGLRLTHIEAHGPFADKVPDSHGSYYSGKEAQRCDFEGHQIAGFVKTSHHKDLLRTPQPGKAWFLTLKDYGIVPVKIEFHHPKIGNVEMVMQSVPSSAKMDVPGKKGQMTSPSEKPQTKP</sequence>
<organism evidence="3 4">
    <name type="scientific">Aristophania vespae</name>
    <dbReference type="NCBI Taxonomy" id="2697033"/>
    <lineage>
        <taxon>Bacteria</taxon>
        <taxon>Pseudomonadati</taxon>
        <taxon>Pseudomonadota</taxon>
        <taxon>Alphaproteobacteria</taxon>
        <taxon>Acetobacterales</taxon>
        <taxon>Acetobacteraceae</taxon>
        <taxon>Aristophania</taxon>
    </lineage>
</organism>
<reference evidence="3 4" key="1">
    <citation type="submission" date="2020-01" db="EMBL/GenBank/DDBJ databases">
        <title>Genome sequencing of strain KACC 21507.</title>
        <authorList>
            <person name="Heo J."/>
            <person name="Kim S.-J."/>
            <person name="Kim J.-S."/>
            <person name="Hong S.-B."/>
            <person name="Kwon S.-W."/>
        </authorList>
    </citation>
    <scope>NUCLEOTIDE SEQUENCE [LARGE SCALE GENOMIC DNA]</scope>
    <source>
        <strain evidence="3 4">KACC 21507</strain>
    </source>
</reference>
<feature type="compositionally biased region" description="Polar residues" evidence="1">
    <location>
        <begin position="300"/>
        <end position="312"/>
    </location>
</feature>
<gene>
    <name evidence="3" type="ORF">GT348_04215</name>
</gene>
<dbReference type="AlphaFoldDB" id="A0A6P1NFA7"/>
<feature type="chain" id="PRO_5027100003" evidence="2">
    <location>
        <begin position="25"/>
        <end position="312"/>
    </location>
</feature>
<feature type="region of interest" description="Disordered" evidence="1">
    <location>
        <begin position="288"/>
        <end position="312"/>
    </location>
</feature>
<evidence type="ECO:0000256" key="1">
    <source>
        <dbReference type="SAM" id="MobiDB-lite"/>
    </source>
</evidence>
<feature type="signal peptide" evidence="2">
    <location>
        <begin position="1"/>
        <end position="24"/>
    </location>
</feature>
<keyword evidence="4" id="KW-1185">Reference proteome</keyword>
<dbReference type="Proteomes" id="UP000463975">
    <property type="component" value="Chromosome"/>
</dbReference>
<evidence type="ECO:0000313" key="4">
    <source>
        <dbReference type="Proteomes" id="UP000463975"/>
    </source>
</evidence>
<name>A0A6P1NFA7_9PROT</name>
<evidence type="ECO:0000313" key="3">
    <source>
        <dbReference type="EMBL" id="QHI95577.1"/>
    </source>
</evidence>
<dbReference type="EMBL" id="CP047652">
    <property type="protein sequence ID" value="QHI95577.1"/>
    <property type="molecule type" value="Genomic_DNA"/>
</dbReference>
<dbReference type="KEGG" id="bomb:GT348_04215"/>
<protein>
    <submittedName>
        <fullName evidence="3">DUF3108 domain-containing protein</fullName>
    </submittedName>
</protein>
<accession>A0A6P1NFA7</accession>
<dbReference type="RefSeq" id="WP_160618653.1">
    <property type="nucleotide sequence ID" value="NZ_CP047652.1"/>
</dbReference>
<keyword evidence="2" id="KW-0732">Signal</keyword>
<proteinExistence type="predicted"/>